<dbReference type="Proteomes" id="UP000000683">
    <property type="component" value="Chromosome"/>
</dbReference>
<evidence type="ECO:0000313" key="2">
    <source>
        <dbReference type="Proteomes" id="UP000000683"/>
    </source>
</evidence>
<keyword evidence="2" id="KW-1185">Reference proteome</keyword>
<dbReference type="Pfam" id="PF09351">
    <property type="entry name" value="DUF1993"/>
    <property type="match status" value="1"/>
</dbReference>
<reference evidence="1 2" key="1">
    <citation type="journal article" date="2011" name="J. Bacteriol.">
        <title>Complete genome sequence of the polycyclic aromatic hydrocarbon-degrading bacterium Alteromonas sp. strain SN2.</title>
        <authorList>
            <person name="Jin H.M."/>
            <person name="Jeong H."/>
            <person name="Moon E.J."/>
            <person name="Math R.K."/>
            <person name="Lee K."/>
            <person name="Kim H.J."/>
            <person name="Jeon C.O."/>
            <person name="Oh T.K."/>
            <person name="Kim J.F."/>
        </authorList>
    </citation>
    <scope>NUCLEOTIDE SEQUENCE [LARGE SCALE GENOMIC DNA]</scope>
    <source>
        <strain evidence="2">JCM 17741 / KACC 18427 / KCTC 11700BP / SN2</strain>
    </source>
</reference>
<organism evidence="1 2">
    <name type="scientific">Alteromonas naphthalenivorans</name>
    <dbReference type="NCBI Taxonomy" id="715451"/>
    <lineage>
        <taxon>Bacteria</taxon>
        <taxon>Pseudomonadati</taxon>
        <taxon>Pseudomonadota</taxon>
        <taxon>Gammaproteobacteria</taxon>
        <taxon>Alteromonadales</taxon>
        <taxon>Alteromonadaceae</taxon>
        <taxon>Alteromonas/Salinimonas group</taxon>
        <taxon>Alteromonas</taxon>
    </lineage>
</organism>
<dbReference type="RefSeq" id="WP_013782711.1">
    <property type="nucleotide sequence ID" value="NC_015554.1"/>
</dbReference>
<proteinExistence type="predicted"/>
<dbReference type="AlphaFoldDB" id="F5ZA78"/>
<dbReference type="InterPro" id="IPR018531">
    <property type="entry name" value="DUF1993"/>
</dbReference>
<dbReference type="HOGENOM" id="CLU_090929_1_0_6"/>
<dbReference type="InterPro" id="IPR034660">
    <property type="entry name" value="DinB/YfiT-like"/>
</dbReference>
<dbReference type="OrthoDB" id="338237at2"/>
<dbReference type="Gene3D" id="1.20.120.450">
    <property type="entry name" value="dinb family like domain"/>
    <property type="match status" value="1"/>
</dbReference>
<accession>F5ZA78</accession>
<protein>
    <recommendedName>
        <fullName evidence="3">DUF1993 domain-containing protein</fullName>
    </recommendedName>
</protein>
<gene>
    <name evidence="1" type="ordered locus">ambt_01060</name>
</gene>
<name>F5ZA78_ALTNA</name>
<dbReference type="KEGG" id="alt:ambt_01060"/>
<dbReference type="eggNOG" id="COG3812">
    <property type="taxonomic scope" value="Bacteria"/>
</dbReference>
<dbReference type="SUPFAM" id="SSF109854">
    <property type="entry name" value="DinB/YfiT-like putative metalloenzymes"/>
    <property type="match status" value="1"/>
</dbReference>
<evidence type="ECO:0000313" key="1">
    <source>
        <dbReference type="EMBL" id="AEF01769.1"/>
    </source>
</evidence>
<evidence type="ECO:0008006" key="3">
    <source>
        <dbReference type="Google" id="ProtNLM"/>
    </source>
</evidence>
<dbReference type="EMBL" id="CP002339">
    <property type="protein sequence ID" value="AEF01769.1"/>
    <property type="molecule type" value="Genomic_DNA"/>
</dbReference>
<sequence>MNNPKKVFLYYLSNVKRILEENDNVDSHLKHQLTDTMFPAHQHISTAVSFTLRCCCQLASREILTFYRGTDRAALIDELKSTMSYLDSIPDKELESQTSMQFGITAGFAERSFERDTFINIYAIPNFLFHISMAYASLKVSGLSLGKADFDQIHQYPDGFCFE</sequence>
<dbReference type="PANTHER" id="PTHR36922:SF1">
    <property type="entry name" value="DUF1993 DOMAIN-CONTAINING PROTEIN"/>
    <property type="match status" value="1"/>
</dbReference>
<dbReference type="PANTHER" id="PTHR36922">
    <property type="entry name" value="BLL2446 PROTEIN"/>
    <property type="match status" value="1"/>
</dbReference>